<keyword evidence="3" id="KW-0315">Glutamine amidotransferase</keyword>
<keyword evidence="6" id="KW-1185">Reference proteome</keyword>
<dbReference type="Gene3D" id="3.40.50.620">
    <property type="entry name" value="HUPs"/>
    <property type="match status" value="1"/>
</dbReference>
<feature type="non-terminal residue" evidence="5">
    <location>
        <position position="1"/>
    </location>
</feature>
<organism evidence="5 6">
    <name type="scientific">Teladorsagia circumcincta</name>
    <name type="common">Brown stomach worm</name>
    <name type="synonym">Ostertagia circumcincta</name>
    <dbReference type="NCBI Taxonomy" id="45464"/>
    <lineage>
        <taxon>Eukaryota</taxon>
        <taxon>Metazoa</taxon>
        <taxon>Ecdysozoa</taxon>
        <taxon>Nematoda</taxon>
        <taxon>Chromadorea</taxon>
        <taxon>Rhabditida</taxon>
        <taxon>Rhabditina</taxon>
        <taxon>Rhabditomorpha</taxon>
        <taxon>Strongyloidea</taxon>
        <taxon>Trichostrongylidae</taxon>
        <taxon>Teladorsagia</taxon>
    </lineage>
</organism>
<feature type="domain" description="Asparagine synthetase" evidence="4">
    <location>
        <begin position="129"/>
        <end position="283"/>
    </location>
</feature>
<dbReference type="SUPFAM" id="SSF52402">
    <property type="entry name" value="Adenine nucleotide alpha hydrolases-like"/>
    <property type="match status" value="1"/>
</dbReference>
<sequence>AADLVDLEDPEAIVSVLLSRSGPWSVVYYRPDLRRLFVGRDVFGRLSLVYATDADDLILSDVVQILPDVSRTKVSPTAPAQDIVVDFLQRLVSATRSMIPSGMLESLEDNEKETKFGKEEVVEQGADSIAVAFSGGVDSLLVAVALHEAYPPERIIDLVNVAFIRDSQHRSIVTDRQRAIAGLFFLRSKFPARTWRLILADVTKEELEKKRLKHIVKAAAPALSVLDESLACVLWFALRGAGKDYDNGCEVWSDARVYFVGSGADELFAGYARHRTRFERDGAGTVPEECEAELNRLGSRNGGRDARVAVVLKKELRAPFLQDDFVAWVNTVPMDLKCNLTLPRGVGEKMIIRQVLASLGAPHNAPKQAMQFGSGFVKMQNNKALKGSDISHHLLGAHHSIPSGDL</sequence>
<dbReference type="EMBL" id="KZ351183">
    <property type="protein sequence ID" value="PIO63193.1"/>
    <property type="molecule type" value="Genomic_DNA"/>
</dbReference>
<keyword evidence="1" id="KW-0028">Amino-acid biosynthesis</keyword>
<dbReference type="GO" id="GO:0004066">
    <property type="term" value="F:asparagine synthase (glutamine-hydrolyzing) activity"/>
    <property type="evidence" value="ECO:0007669"/>
    <property type="project" value="InterPro"/>
</dbReference>
<dbReference type="PANTHER" id="PTHR45937">
    <property type="entry name" value="ASPARAGINE SYNTHETASE DOMAIN-CONTAINING PROTEIN 1"/>
    <property type="match status" value="1"/>
</dbReference>
<dbReference type="CDD" id="cd01991">
    <property type="entry name" value="Asn_synthase_B_C"/>
    <property type="match status" value="1"/>
</dbReference>
<dbReference type="Pfam" id="PF00733">
    <property type="entry name" value="Asn_synthase"/>
    <property type="match status" value="1"/>
</dbReference>
<dbReference type="InterPro" id="IPR001962">
    <property type="entry name" value="Asn_synthase"/>
</dbReference>
<dbReference type="InterPro" id="IPR014729">
    <property type="entry name" value="Rossmann-like_a/b/a_fold"/>
</dbReference>
<evidence type="ECO:0000259" key="4">
    <source>
        <dbReference type="Pfam" id="PF00733"/>
    </source>
</evidence>
<evidence type="ECO:0000313" key="6">
    <source>
        <dbReference type="Proteomes" id="UP000230423"/>
    </source>
</evidence>
<dbReference type="PANTHER" id="PTHR45937:SF1">
    <property type="entry name" value="ASPARAGINE SYNTHETASE DOMAIN-CONTAINING PROTEIN 1"/>
    <property type="match status" value="1"/>
</dbReference>
<proteinExistence type="predicted"/>
<dbReference type="InterPro" id="IPR051857">
    <property type="entry name" value="Asn_synthetase_domain"/>
</dbReference>
<protein>
    <submittedName>
        <fullName evidence="5">Asparagine synthase</fullName>
    </submittedName>
</protein>
<dbReference type="GO" id="GO:0006529">
    <property type="term" value="P:asparagine biosynthetic process"/>
    <property type="evidence" value="ECO:0007669"/>
    <property type="project" value="UniProtKB-KW"/>
</dbReference>
<evidence type="ECO:0000256" key="1">
    <source>
        <dbReference type="ARBA" id="ARBA00022605"/>
    </source>
</evidence>
<dbReference type="AlphaFoldDB" id="A0A2G9TYX5"/>
<reference evidence="5 6" key="1">
    <citation type="submission" date="2015-09" db="EMBL/GenBank/DDBJ databases">
        <title>Draft genome of the parasitic nematode Teladorsagia circumcincta isolate WARC Sus (inbred).</title>
        <authorList>
            <person name="Mitreva M."/>
        </authorList>
    </citation>
    <scope>NUCLEOTIDE SEQUENCE [LARGE SCALE GENOMIC DNA]</scope>
    <source>
        <strain evidence="5 6">S</strain>
    </source>
</reference>
<keyword evidence="2" id="KW-0061">Asparagine biosynthesis</keyword>
<dbReference type="Proteomes" id="UP000230423">
    <property type="component" value="Unassembled WGS sequence"/>
</dbReference>
<evidence type="ECO:0000256" key="3">
    <source>
        <dbReference type="ARBA" id="ARBA00022962"/>
    </source>
</evidence>
<dbReference type="OrthoDB" id="10252281at2759"/>
<gene>
    <name evidence="5" type="ORF">TELCIR_15219</name>
</gene>
<evidence type="ECO:0000313" key="5">
    <source>
        <dbReference type="EMBL" id="PIO63193.1"/>
    </source>
</evidence>
<name>A0A2G9TYX5_TELCI</name>
<accession>A0A2G9TYX5</accession>
<evidence type="ECO:0000256" key="2">
    <source>
        <dbReference type="ARBA" id="ARBA00022888"/>
    </source>
</evidence>